<dbReference type="PANTHER" id="PTHR43174">
    <property type="entry name" value="UDP-N-ACETYLGLUCOSAMINE 2-EPIMERASE"/>
    <property type="match status" value="1"/>
</dbReference>
<dbReference type="SUPFAM" id="SSF53756">
    <property type="entry name" value="UDP-Glycosyltransferase/glycogen phosphorylase"/>
    <property type="match status" value="1"/>
</dbReference>
<accession>A0ABR5I784</accession>
<comment type="similarity">
    <text evidence="2 4">Belongs to the UDP-N-acetylglucosamine 2-epimerase family.</text>
</comment>
<dbReference type="Proteomes" id="UP000037247">
    <property type="component" value="Unassembled WGS sequence"/>
</dbReference>
<evidence type="ECO:0000256" key="2">
    <source>
        <dbReference type="ARBA" id="ARBA00038209"/>
    </source>
</evidence>
<evidence type="ECO:0000256" key="3">
    <source>
        <dbReference type="ARBA" id="ARBA00038858"/>
    </source>
</evidence>
<dbReference type="PANTHER" id="PTHR43174:SF2">
    <property type="entry name" value="UDP-N-ACETYLGLUCOSAMINE 2-EPIMERASE"/>
    <property type="match status" value="1"/>
</dbReference>
<dbReference type="InterPro" id="IPR029767">
    <property type="entry name" value="WecB-like"/>
</dbReference>
<keyword evidence="1 4" id="KW-0413">Isomerase</keyword>
<dbReference type="CDD" id="cd03786">
    <property type="entry name" value="GTB_UDP-GlcNAc_2-Epimerase"/>
    <property type="match status" value="1"/>
</dbReference>
<reference evidence="6 7" key="1">
    <citation type="submission" date="2015-05" db="EMBL/GenBank/DDBJ databases">
        <title>Draft genome sequence of the bacterium Gordonia jacobaea a new member of the Gordonia genus.</title>
        <authorList>
            <person name="Jimenez-Galisteo G."/>
            <person name="Dominguez A."/>
            <person name="Munoz E."/>
            <person name="Vinas M."/>
        </authorList>
    </citation>
    <scope>NUCLEOTIDE SEQUENCE [LARGE SCALE GENOMIC DNA]</scope>
    <source>
        <strain evidence="7">mv1</strain>
    </source>
</reference>
<evidence type="ECO:0000313" key="6">
    <source>
        <dbReference type="EMBL" id="KNA89554.1"/>
    </source>
</evidence>
<name>A0ABR5I784_9ACTN</name>
<organism evidence="6 7">
    <name type="scientific">Gordonia jacobaea</name>
    <dbReference type="NCBI Taxonomy" id="122202"/>
    <lineage>
        <taxon>Bacteria</taxon>
        <taxon>Bacillati</taxon>
        <taxon>Actinomycetota</taxon>
        <taxon>Actinomycetes</taxon>
        <taxon>Mycobacteriales</taxon>
        <taxon>Gordoniaceae</taxon>
        <taxon>Gordonia</taxon>
    </lineage>
</organism>
<dbReference type="NCBIfam" id="TIGR00236">
    <property type="entry name" value="wecB"/>
    <property type="match status" value="1"/>
</dbReference>
<dbReference type="InterPro" id="IPR003331">
    <property type="entry name" value="UDP_GlcNAc_Epimerase_2_dom"/>
</dbReference>
<evidence type="ECO:0000259" key="5">
    <source>
        <dbReference type="Pfam" id="PF02350"/>
    </source>
</evidence>
<evidence type="ECO:0000313" key="7">
    <source>
        <dbReference type="Proteomes" id="UP000037247"/>
    </source>
</evidence>
<protein>
    <recommendedName>
        <fullName evidence="3">UDP-N-acetylglucosamine 2-epimerase (non-hydrolyzing)</fullName>
        <ecNumber evidence="3">5.1.3.14</ecNumber>
    </recommendedName>
</protein>
<dbReference type="Gene3D" id="3.40.50.2000">
    <property type="entry name" value="Glycogen Phosphorylase B"/>
    <property type="match status" value="2"/>
</dbReference>
<sequence>MPTVHLVAGTRPEAIKLAPLYSELCELSFDVQFVASGQHPTMVRDSLQAFGITPDLALEIDRGDGGLPTLTAALITGLSDLWAAKRPDLVVVQGDTTTALAGALAAFWAKIPVAHLEAGLRSHDLHSPFPEEANRKLIGQVADLHLAPTQRAKDNLISDGVPEARIYVTGNTVVDAVIRIAADLPEASATTGPVVLLTMHRRESWGSPLDQVLKAVAQLLTEYPDLEVICPTHPNPSVRQQVHQVLGGHDRVTLTEPLPYEALVGVMKAATVILSDSGGIQEEAPTFGVPVLVARTVTERIEAIEHGCAISVGTDTNTILSTARKLLDSPDLRSSMASRGNPFGDGLAAFRSAKAIAQLFDARVELPPEFSMNAQQVT</sequence>
<comment type="caution">
    <text evidence="6">The sequence shown here is derived from an EMBL/GenBank/DDBJ whole genome shotgun (WGS) entry which is preliminary data.</text>
</comment>
<evidence type="ECO:0000256" key="1">
    <source>
        <dbReference type="ARBA" id="ARBA00023235"/>
    </source>
</evidence>
<proteinExistence type="inferred from homology"/>
<dbReference type="EMBL" id="LDTZ01000024">
    <property type="protein sequence ID" value="KNA89554.1"/>
    <property type="molecule type" value="Genomic_DNA"/>
</dbReference>
<dbReference type="EC" id="5.1.3.14" evidence="3"/>
<gene>
    <name evidence="6" type="ORF">ABW18_20480</name>
</gene>
<feature type="domain" description="UDP-N-acetylglucosamine 2-epimerase" evidence="5">
    <location>
        <begin position="28"/>
        <end position="356"/>
    </location>
</feature>
<evidence type="ECO:0000256" key="4">
    <source>
        <dbReference type="RuleBase" id="RU003513"/>
    </source>
</evidence>
<dbReference type="Pfam" id="PF02350">
    <property type="entry name" value="Epimerase_2"/>
    <property type="match status" value="1"/>
</dbReference>
<keyword evidence="7" id="KW-1185">Reference proteome</keyword>